<name>A0A6A5YU05_9PLEO</name>
<dbReference type="OrthoDB" id="2910287at2759"/>
<dbReference type="Proteomes" id="UP000799770">
    <property type="component" value="Unassembled WGS sequence"/>
</dbReference>
<protein>
    <submittedName>
        <fullName evidence="2">Uncharacterized protein</fullName>
    </submittedName>
</protein>
<feature type="signal peptide" evidence="1">
    <location>
        <begin position="1"/>
        <end position="20"/>
    </location>
</feature>
<organism evidence="2 3">
    <name type="scientific">Lophiotrema nucula</name>
    <dbReference type="NCBI Taxonomy" id="690887"/>
    <lineage>
        <taxon>Eukaryota</taxon>
        <taxon>Fungi</taxon>
        <taxon>Dikarya</taxon>
        <taxon>Ascomycota</taxon>
        <taxon>Pezizomycotina</taxon>
        <taxon>Dothideomycetes</taxon>
        <taxon>Pleosporomycetidae</taxon>
        <taxon>Pleosporales</taxon>
        <taxon>Lophiotremataceae</taxon>
        <taxon>Lophiotrema</taxon>
    </lineage>
</organism>
<dbReference type="AlphaFoldDB" id="A0A6A5YU05"/>
<proteinExistence type="predicted"/>
<gene>
    <name evidence="2" type="ORF">BDV96DRAFT_500975</name>
</gene>
<keyword evidence="1" id="KW-0732">Signal</keyword>
<accession>A0A6A5YU05</accession>
<evidence type="ECO:0000256" key="1">
    <source>
        <dbReference type="SAM" id="SignalP"/>
    </source>
</evidence>
<reference evidence="2" key="1">
    <citation type="journal article" date="2020" name="Stud. Mycol.">
        <title>101 Dothideomycetes genomes: a test case for predicting lifestyles and emergence of pathogens.</title>
        <authorList>
            <person name="Haridas S."/>
            <person name="Albert R."/>
            <person name="Binder M."/>
            <person name="Bloem J."/>
            <person name="Labutti K."/>
            <person name="Salamov A."/>
            <person name="Andreopoulos B."/>
            <person name="Baker S."/>
            <person name="Barry K."/>
            <person name="Bills G."/>
            <person name="Bluhm B."/>
            <person name="Cannon C."/>
            <person name="Castanera R."/>
            <person name="Culley D."/>
            <person name="Daum C."/>
            <person name="Ezra D."/>
            <person name="Gonzalez J."/>
            <person name="Henrissat B."/>
            <person name="Kuo A."/>
            <person name="Liang C."/>
            <person name="Lipzen A."/>
            <person name="Lutzoni F."/>
            <person name="Magnuson J."/>
            <person name="Mondo S."/>
            <person name="Nolan M."/>
            <person name="Ohm R."/>
            <person name="Pangilinan J."/>
            <person name="Park H.-J."/>
            <person name="Ramirez L."/>
            <person name="Alfaro M."/>
            <person name="Sun H."/>
            <person name="Tritt A."/>
            <person name="Yoshinaga Y."/>
            <person name="Zwiers L.-H."/>
            <person name="Turgeon B."/>
            <person name="Goodwin S."/>
            <person name="Spatafora J."/>
            <person name="Crous P."/>
            <person name="Grigoriev I."/>
        </authorList>
    </citation>
    <scope>NUCLEOTIDE SEQUENCE</scope>
    <source>
        <strain evidence="2">CBS 627.86</strain>
    </source>
</reference>
<sequence>MRSLFSAAGLITVFITGTLAFPWPADTFYRTSSNHLQKHQKRGLPGAVYTCTDQNFSGDCGWIRPSTDCHIAGTGNFALESIGPDPGGYCILYQNMKCDGTQVKNLQFPGLSSGIPTFGSLACYAYGTGPGAQNAASGGSPIDAQGTKRKLAGGIEAMEDDGFKEGFIGLRKKEYY</sequence>
<feature type="chain" id="PRO_5025629574" evidence="1">
    <location>
        <begin position="21"/>
        <end position="176"/>
    </location>
</feature>
<evidence type="ECO:0000313" key="2">
    <source>
        <dbReference type="EMBL" id="KAF2110443.1"/>
    </source>
</evidence>
<dbReference type="EMBL" id="ML977338">
    <property type="protein sequence ID" value="KAF2110443.1"/>
    <property type="molecule type" value="Genomic_DNA"/>
</dbReference>
<evidence type="ECO:0000313" key="3">
    <source>
        <dbReference type="Proteomes" id="UP000799770"/>
    </source>
</evidence>
<keyword evidence="3" id="KW-1185">Reference proteome</keyword>